<dbReference type="GO" id="GO:0004357">
    <property type="term" value="F:glutamate-cysteine ligase activity"/>
    <property type="evidence" value="ECO:0007669"/>
    <property type="project" value="UniProtKB-UniRule"/>
</dbReference>
<dbReference type="PANTHER" id="PTHR11164:SF0">
    <property type="entry name" value="GLUTAMATE--CYSTEINE LIGASE CATALYTIC SUBUNIT"/>
    <property type="match status" value="1"/>
</dbReference>
<keyword evidence="13" id="KW-1185">Reference proteome</keyword>
<feature type="region of interest" description="Disordered" evidence="11">
    <location>
        <begin position="25"/>
        <end position="51"/>
    </location>
</feature>
<dbReference type="STRING" id="578461.R0M579"/>
<keyword evidence="6 10" id="KW-0547">Nucleotide-binding</keyword>
<dbReference type="GO" id="GO:0005524">
    <property type="term" value="F:ATP binding"/>
    <property type="evidence" value="ECO:0007669"/>
    <property type="project" value="UniProtKB-UniRule"/>
</dbReference>
<dbReference type="GO" id="GO:0006750">
    <property type="term" value="P:glutathione biosynthetic process"/>
    <property type="evidence" value="ECO:0007669"/>
    <property type="project" value="UniProtKB-UniRule"/>
</dbReference>
<dbReference type="EMBL" id="KB909057">
    <property type="protein sequence ID" value="EOB13169.1"/>
    <property type="molecule type" value="Genomic_DNA"/>
</dbReference>
<evidence type="ECO:0000313" key="13">
    <source>
        <dbReference type="Proteomes" id="UP000016927"/>
    </source>
</evidence>
<gene>
    <name evidence="12" type="primary">GSH1</name>
    <name evidence="12" type="ORF">NBO_149g0002</name>
</gene>
<evidence type="ECO:0000256" key="5">
    <source>
        <dbReference type="ARBA" id="ARBA00022684"/>
    </source>
</evidence>
<dbReference type="Proteomes" id="UP000016927">
    <property type="component" value="Unassembled WGS sequence"/>
</dbReference>
<dbReference type="UniPathway" id="UPA00142">
    <property type="reaction ID" value="UER00209"/>
</dbReference>
<dbReference type="VEuPathDB" id="MicrosporidiaDB:NBO_149g0002"/>
<evidence type="ECO:0000256" key="9">
    <source>
        <dbReference type="ARBA" id="ARBA00032122"/>
    </source>
</evidence>
<evidence type="ECO:0000256" key="4">
    <source>
        <dbReference type="ARBA" id="ARBA00022598"/>
    </source>
</evidence>
<sequence>MAFGDELELMMVIKEEDREGNYYDRVDCDRGDNQKGGDTNLPHSNHNPSHLPHKPHYKLYCGSENVIGKTPFSFVEYARYMVETSTLIPFNENSIDTVEENILMRINEIHKSLPENVDLIMIPCFFNLKFKNFYDTVPLVDDVTYSLNFPFNGITRHKRFVSFTENIRNRRGRKIEGYVEIMRDKKTKEKSILIDSMGQGMGCCGLQITIQGKTIKDTKYLYDMMGVFAPLGLRLSRGTPLASGRLLKSETRWEMLEMSVDCRKDHERDKDDGEGSSKVEGENKDEGKDEDNGKDVNSSKKIKNTLPSSPPSNLYIPKSRFSPIDYFISDHQNFNLDYNDIYAPLNKKAYSKLRKEKVDKKISKHVSSLFVRDPMVSYSDVNEGEDEGSDEIQIGDPLDSKSLLRMPLLT</sequence>
<dbReference type="PANTHER" id="PTHR11164">
    <property type="entry name" value="GLUTAMATE CYSTEINE LIGASE"/>
    <property type="match status" value="1"/>
</dbReference>
<feature type="compositionally biased region" description="Basic and acidic residues" evidence="11">
    <location>
        <begin position="25"/>
        <end position="35"/>
    </location>
</feature>
<feature type="non-terminal residue" evidence="12">
    <location>
        <position position="410"/>
    </location>
</feature>
<dbReference type="EC" id="6.3.2.2" evidence="3 10"/>
<dbReference type="InterPro" id="IPR014746">
    <property type="entry name" value="Gln_synth/guanido_kin_cat_dom"/>
</dbReference>
<dbReference type="OrthoDB" id="7939818at2759"/>
<comment type="pathway">
    <text evidence="1 10">Sulfur metabolism; glutathione biosynthesis; glutathione from L-cysteine and L-glutamate: step 1/2.</text>
</comment>
<protein>
    <recommendedName>
        <fullName evidence="3 10">Glutamate--cysteine ligase</fullName>
        <ecNumber evidence="3 10">6.3.2.2</ecNumber>
    </recommendedName>
    <alternativeName>
        <fullName evidence="9 10">Gamma-ECS</fullName>
    </alternativeName>
    <alternativeName>
        <fullName evidence="8 10">Gamma-glutamylcysteine synthetase</fullName>
    </alternativeName>
</protein>
<dbReference type="Gene3D" id="3.30.590.50">
    <property type="match status" value="1"/>
</dbReference>
<evidence type="ECO:0000256" key="7">
    <source>
        <dbReference type="ARBA" id="ARBA00022840"/>
    </source>
</evidence>
<organism evidence="12 13">
    <name type="scientific">Nosema bombycis (strain CQ1 / CVCC 102059)</name>
    <name type="common">Microsporidian parasite</name>
    <name type="synonym">Pebrine of silkworm</name>
    <dbReference type="NCBI Taxonomy" id="578461"/>
    <lineage>
        <taxon>Eukaryota</taxon>
        <taxon>Fungi</taxon>
        <taxon>Fungi incertae sedis</taxon>
        <taxon>Microsporidia</taxon>
        <taxon>Nosematidae</taxon>
        <taxon>Nosema</taxon>
    </lineage>
</organism>
<keyword evidence="7 10" id="KW-0067">ATP-binding</keyword>
<keyword evidence="5 10" id="KW-0317">Glutathione biosynthesis</keyword>
<name>R0M579_NOSB1</name>
<evidence type="ECO:0000256" key="2">
    <source>
        <dbReference type="ARBA" id="ARBA00008100"/>
    </source>
</evidence>
<feature type="compositionally biased region" description="Basic and acidic residues" evidence="11">
    <location>
        <begin position="264"/>
        <end position="298"/>
    </location>
</feature>
<evidence type="ECO:0000256" key="6">
    <source>
        <dbReference type="ARBA" id="ARBA00022741"/>
    </source>
</evidence>
<comment type="similarity">
    <text evidence="2 10">Belongs to the glutamate--cysteine ligase type 3 family.</text>
</comment>
<proteinExistence type="inferred from homology"/>
<dbReference type="Pfam" id="PF03074">
    <property type="entry name" value="GCS"/>
    <property type="match status" value="1"/>
</dbReference>
<accession>R0M579</accession>
<evidence type="ECO:0000313" key="12">
    <source>
        <dbReference type="EMBL" id="EOB13169.1"/>
    </source>
</evidence>
<evidence type="ECO:0000256" key="11">
    <source>
        <dbReference type="SAM" id="MobiDB-lite"/>
    </source>
</evidence>
<dbReference type="AlphaFoldDB" id="R0M579"/>
<evidence type="ECO:0000256" key="1">
    <source>
        <dbReference type="ARBA" id="ARBA00005006"/>
    </source>
</evidence>
<evidence type="ECO:0000256" key="3">
    <source>
        <dbReference type="ARBA" id="ARBA00012220"/>
    </source>
</evidence>
<evidence type="ECO:0000256" key="8">
    <source>
        <dbReference type="ARBA" id="ARBA00030585"/>
    </source>
</evidence>
<feature type="region of interest" description="Disordered" evidence="11">
    <location>
        <begin position="264"/>
        <end position="314"/>
    </location>
</feature>
<dbReference type="InterPro" id="IPR004308">
    <property type="entry name" value="GCS"/>
</dbReference>
<comment type="catalytic activity">
    <reaction evidence="10">
        <text>L-cysteine + L-glutamate + ATP = gamma-L-glutamyl-L-cysteine + ADP + phosphate + H(+)</text>
        <dbReference type="Rhea" id="RHEA:13285"/>
        <dbReference type="ChEBI" id="CHEBI:15378"/>
        <dbReference type="ChEBI" id="CHEBI:29985"/>
        <dbReference type="ChEBI" id="CHEBI:30616"/>
        <dbReference type="ChEBI" id="CHEBI:35235"/>
        <dbReference type="ChEBI" id="CHEBI:43474"/>
        <dbReference type="ChEBI" id="CHEBI:58173"/>
        <dbReference type="ChEBI" id="CHEBI:456216"/>
        <dbReference type="EC" id="6.3.2.2"/>
    </reaction>
</comment>
<keyword evidence="4 10" id="KW-0436">Ligase</keyword>
<feature type="compositionally biased region" description="Low complexity" evidence="11">
    <location>
        <begin position="40"/>
        <end position="50"/>
    </location>
</feature>
<evidence type="ECO:0000256" key="10">
    <source>
        <dbReference type="RuleBase" id="RU367135"/>
    </source>
</evidence>
<dbReference type="SUPFAM" id="SSF55931">
    <property type="entry name" value="Glutamine synthetase/guanido kinase"/>
    <property type="match status" value="1"/>
</dbReference>
<dbReference type="HOGENOM" id="CLU_034487_0_0_1"/>
<reference evidence="12 13" key="1">
    <citation type="journal article" date="2013" name="BMC Genomics">
        <title>Comparative genomics of parasitic silkworm microsporidia reveal an association between genome expansion and host adaptation.</title>
        <authorList>
            <person name="Pan G."/>
            <person name="Xu J."/>
            <person name="Li T."/>
            <person name="Xia Q."/>
            <person name="Liu S.L."/>
            <person name="Zhang G."/>
            <person name="Li S."/>
            <person name="Li C."/>
            <person name="Liu H."/>
            <person name="Yang L."/>
            <person name="Liu T."/>
            <person name="Zhang X."/>
            <person name="Wu Z."/>
            <person name="Fan W."/>
            <person name="Dang X."/>
            <person name="Xiang H."/>
            <person name="Tao M."/>
            <person name="Li Y."/>
            <person name="Hu J."/>
            <person name="Li Z."/>
            <person name="Lin L."/>
            <person name="Luo J."/>
            <person name="Geng L."/>
            <person name="Wang L."/>
            <person name="Long M."/>
            <person name="Wan Y."/>
            <person name="He N."/>
            <person name="Zhang Z."/>
            <person name="Lu C."/>
            <person name="Keeling P.J."/>
            <person name="Wang J."/>
            <person name="Xiang Z."/>
            <person name="Zhou Z."/>
        </authorList>
    </citation>
    <scope>NUCLEOTIDE SEQUENCE [LARGE SCALE GENOMIC DNA]</scope>
    <source>
        <strain evidence="13">CQ1 / CVCC 102059</strain>
    </source>
</reference>